<proteinExistence type="predicted"/>
<dbReference type="EMBL" id="MN328287">
    <property type="protein sequence ID" value="QGF19387.1"/>
    <property type="molecule type" value="Genomic_DNA"/>
</dbReference>
<name>A0A5Q2F642_9ZZZZ</name>
<dbReference type="AlphaFoldDB" id="A0A5Q2F642"/>
<sequence length="300" mass="31859">MSSARRLRGFSRPVQGRQIPEGVGSHESKSYFKLSKPIIRDAGLGFLGKNTVGRSSGFSLASTQGKQSAALLGTYWSAEDVINAFGAVGETTATPAYRSAKAILLGLSAKALIVNSQTTNVHFDIYDVLHKTDSSTNSPDPATVFLAGNVDVNGGAAVDATIPGTSPYSNPRFLSNFKILQKTSVILPAGAIHTHNIRYDINKVQSFERIYSSGVSGNAGLAGMTVSSFIVQHGTPVHDGTVETIVTIGVTKLDVVLMEELTFKQSVREYSFNSLTTSLVTNITPEQMIAEGPVDQADTS</sequence>
<feature type="region of interest" description="Disordered" evidence="1">
    <location>
        <begin position="1"/>
        <end position="25"/>
    </location>
</feature>
<evidence type="ECO:0000256" key="1">
    <source>
        <dbReference type="SAM" id="MobiDB-lite"/>
    </source>
</evidence>
<accession>A0A5Q2F642</accession>
<evidence type="ECO:0000313" key="2">
    <source>
        <dbReference type="EMBL" id="QGF19387.1"/>
    </source>
</evidence>
<protein>
    <submittedName>
        <fullName evidence="2">Uncharacterized protein</fullName>
    </submittedName>
</protein>
<organism evidence="2">
    <name type="scientific">Antarctic circular DNA molecule</name>
    <dbReference type="NCBI Taxonomy" id="2664238"/>
    <lineage>
        <taxon>unclassified sequences</taxon>
    </lineage>
</organism>
<reference evidence="2" key="1">
    <citation type="journal article" date="2019" name="Viruses">
        <title>Single-stranded DNA viruses in Antarctic cryoconite holes.</title>
        <authorList>
            <person name="Sommers P."/>
            <person name="Fontenele R.S."/>
            <person name="Kringen T."/>
            <person name="Kaberger S."/>
            <person name="Porazinska D.L."/>
            <person name="Darcy J.L."/>
            <person name="Schmidt S.K."/>
            <person name="Varsani A."/>
        </authorList>
    </citation>
    <scope>NUCLEOTIDE SEQUENCE</scope>
    <source>
        <strain evidence="2">COCH21_V_141</strain>
    </source>
</reference>